<evidence type="ECO:0000256" key="10">
    <source>
        <dbReference type="HAMAP-Rule" id="MF_00019"/>
    </source>
</evidence>
<keyword evidence="7 10" id="KW-1208">Phospholipid metabolism</keyword>
<evidence type="ECO:0000256" key="7">
    <source>
        <dbReference type="ARBA" id="ARBA00023264"/>
    </source>
</evidence>
<dbReference type="NCBIfam" id="TIGR00182">
    <property type="entry name" value="plsX"/>
    <property type="match status" value="1"/>
</dbReference>
<dbReference type="PANTHER" id="PTHR30100:SF1">
    <property type="entry name" value="PHOSPHATE ACYLTRANSFERASE"/>
    <property type="match status" value="1"/>
</dbReference>
<dbReference type="Proteomes" id="UP000589351">
    <property type="component" value="Unassembled WGS sequence"/>
</dbReference>
<evidence type="ECO:0000313" key="11">
    <source>
        <dbReference type="EMBL" id="CAD2071803.1"/>
    </source>
</evidence>
<organism evidence="11 12">
    <name type="scientific">Jeotgalicoccus meleagridis</name>
    <dbReference type="NCBI Taxonomy" id="2759181"/>
    <lineage>
        <taxon>Bacteria</taxon>
        <taxon>Bacillati</taxon>
        <taxon>Bacillota</taxon>
        <taxon>Bacilli</taxon>
        <taxon>Bacillales</taxon>
        <taxon>Staphylococcaceae</taxon>
        <taxon>Jeotgalicoccus</taxon>
    </lineage>
</organism>
<keyword evidence="5 10" id="KW-0443">Lipid metabolism</keyword>
<protein>
    <recommendedName>
        <fullName evidence="8 10">Phosphate acyltransferase</fullName>
        <ecNumber evidence="8 10">2.3.1.274</ecNumber>
    </recommendedName>
    <alternativeName>
        <fullName evidence="10">Acyl-ACP phosphotransacylase</fullName>
    </alternativeName>
    <alternativeName>
        <fullName evidence="10">Acyl-[acyl-carrier-protein]--phosphate acyltransferase</fullName>
    </alternativeName>
    <alternativeName>
        <fullName evidence="10">Phosphate-acyl-ACP acyltransferase</fullName>
    </alternativeName>
</protein>
<evidence type="ECO:0000256" key="6">
    <source>
        <dbReference type="ARBA" id="ARBA00023209"/>
    </source>
</evidence>
<evidence type="ECO:0000313" key="12">
    <source>
        <dbReference type="Proteomes" id="UP000589351"/>
    </source>
</evidence>
<dbReference type="GO" id="GO:0043811">
    <property type="term" value="F:phosphate:acyl-[acyl carrier protein] acyltransferase activity"/>
    <property type="evidence" value="ECO:0007669"/>
    <property type="project" value="UniProtKB-UniRule"/>
</dbReference>
<dbReference type="RefSeq" id="WP_185124958.1">
    <property type="nucleotide sequence ID" value="NZ_CAJEWD010000003.1"/>
</dbReference>
<dbReference type="Gene3D" id="3.40.718.10">
    <property type="entry name" value="Isopropylmalate Dehydrogenase"/>
    <property type="match status" value="1"/>
</dbReference>
<keyword evidence="3 10" id="KW-0444">Lipid biosynthesis</keyword>
<comment type="similarity">
    <text evidence="10">Belongs to the PlsX family.</text>
</comment>
<comment type="subunit">
    <text evidence="9 10">Homodimer. Probably interacts with PlsY.</text>
</comment>
<dbReference type="InterPro" id="IPR003664">
    <property type="entry name" value="FA_synthesis"/>
</dbReference>
<comment type="function">
    <text evidence="10">Catalyzes the reversible formation of acyl-phosphate (acyl-PO(4)) from acyl-[acyl-carrier-protein] (acyl-ACP). This enzyme utilizes acyl-ACP as fatty acyl donor, but not acyl-CoA.</text>
</comment>
<dbReference type="InterPro" id="IPR012281">
    <property type="entry name" value="Phospholipid_synth_PlsX-like"/>
</dbReference>
<sequence>MIKIAVDTMGGDYGPEITIPAVLNFLNRQDDVHCLLFGHQDEIMKHLPQSQDRISVIHTENEVTDHDAPLKVVRSKPSSALVQAIQSVAGHEAHAFVSAGHSGAIYASSLKILGKSPGISRPASVTVMPTTSIESPCYLLIDSGANIASKPEHLVEYAKLGQDLAQNFLQIEQARIGLLNIGSEKTKGNDFTKTAHTLLESETSINFIGNVEPNQAINGNHDIILANGFDGNIMLKAVEGTAKAVINKISQDIKVEEIDAKSKETIEKIMAKSLKRYTNEEIGGGFILGLPSPIVITHGHASMTMFENSLNMAYKLT</sequence>
<comment type="catalytic activity">
    <reaction evidence="1 10">
        <text>a fatty acyl-[ACP] + phosphate = an acyl phosphate + holo-[ACP]</text>
        <dbReference type="Rhea" id="RHEA:42292"/>
        <dbReference type="Rhea" id="RHEA-COMP:9685"/>
        <dbReference type="Rhea" id="RHEA-COMP:14125"/>
        <dbReference type="ChEBI" id="CHEBI:43474"/>
        <dbReference type="ChEBI" id="CHEBI:59918"/>
        <dbReference type="ChEBI" id="CHEBI:64479"/>
        <dbReference type="ChEBI" id="CHEBI:138651"/>
        <dbReference type="EC" id="2.3.1.274"/>
    </reaction>
</comment>
<dbReference type="AlphaFoldDB" id="A0A6V7R428"/>
<dbReference type="GO" id="GO:0008654">
    <property type="term" value="P:phospholipid biosynthetic process"/>
    <property type="evidence" value="ECO:0007669"/>
    <property type="project" value="UniProtKB-KW"/>
</dbReference>
<dbReference type="EC" id="2.3.1.274" evidence="8 10"/>
<comment type="caution">
    <text evidence="11">The sequence shown here is derived from an EMBL/GenBank/DDBJ whole genome shotgun (WGS) entry which is preliminary data.</text>
</comment>
<dbReference type="PIRSF" id="PIRSF002465">
    <property type="entry name" value="Phsphlp_syn_PlsX"/>
    <property type="match status" value="1"/>
</dbReference>
<dbReference type="UniPathway" id="UPA00085"/>
<evidence type="ECO:0000256" key="4">
    <source>
        <dbReference type="ARBA" id="ARBA00022679"/>
    </source>
</evidence>
<keyword evidence="6 10" id="KW-0594">Phospholipid biosynthesis</keyword>
<evidence type="ECO:0000256" key="2">
    <source>
        <dbReference type="ARBA" id="ARBA00022490"/>
    </source>
</evidence>
<keyword evidence="2 10" id="KW-0963">Cytoplasm</keyword>
<dbReference type="GO" id="GO:0006633">
    <property type="term" value="P:fatty acid biosynthetic process"/>
    <property type="evidence" value="ECO:0007669"/>
    <property type="project" value="UniProtKB-UniRule"/>
</dbReference>
<comment type="subcellular location">
    <subcellularLocation>
        <location evidence="10">Cytoplasm</location>
    </subcellularLocation>
    <text evidence="10">Associated with the membrane possibly through PlsY.</text>
</comment>
<dbReference type="HAMAP" id="MF_00019">
    <property type="entry name" value="PlsX"/>
    <property type="match status" value="1"/>
</dbReference>
<keyword evidence="12" id="KW-1185">Reference proteome</keyword>
<evidence type="ECO:0000256" key="5">
    <source>
        <dbReference type="ARBA" id="ARBA00023098"/>
    </source>
</evidence>
<evidence type="ECO:0000256" key="3">
    <source>
        <dbReference type="ARBA" id="ARBA00022516"/>
    </source>
</evidence>
<evidence type="ECO:0000256" key="9">
    <source>
        <dbReference type="ARBA" id="ARBA00046608"/>
    </source>
</evidence>
<keyword evidence="4 10" id="KW-0808">Transferase</keyword>
<dbReference type="EMBL" id="CAJEWD010000003">
    <property type="protein sequence ID" value="CAD2071803.1"/>
    <property type="molecule type" value="Genomic_DNA"/>
</dbReference>
<proteinExistence type="inferred from homology"/>
<keyword evidence="11" id="KW-0012">Acyltransferase</keyword>
<accession>A0A6V7R428</accession>
<dbReference type="PANTHER" id="PTHR30100">
    <property type="entry name" value="FATTY ACID/PHOSPHOLIPID SYNTHESIS PROTEIN PLSX"/>
    <property type="match status" value="1"/>
</dbReference>
<gene>
    <name evidence="11" type="primary">plsX_1</name>
    <name evidence="10" type="synonym">plsX</name>
    <name evidence="11" type="ORF">JEODO184_00415</name>
</gene>
<dbReference type="GO" id="GO:0005737">
    <property type="term" value="C:cytoplasm"/>
    <property type="evidence" value="ECO:0007669"/>
    <property type="project" value="UniProtKB-SubCell"/>
</dbReference>
<evidence type="ECO:0000256" key="8">
    <source>
        <dbReference type="ARBA" id="ARBA00024069"/>
    </source>
</evidence>
<dbReference type="Pfam" id="PF02504">
    <property type="entry name" value="FA_synthesis"/>
    <property type="match status" value="1"/>
</dbReference>
<dbReference type="SUPFAM" id="SSF53659">
    <property type="entry name" value="Isocitrate/Isopropylmalate dehydrogenase-like"/>
    <property type="match status" value="1"/>
</dbReference>
<reference evidence="11 12" key="1">
    <citation type="submission" date="2020-07" db="EMBL/GenBank/DDBJ databases">
        <authorList>
            <person name="Criscuolo A."/>
        </authorList>
    </citation>
    <scope>NUCLEOTIDE SEQUENCE [LARGE SCALE GENOMIC DNA]</scope>
    <source>
        <strain evidence="11">CIP111649</strain>
    </source>
</reference>
<comment type="pathway">
    <text evidence="10">Lipid metabolism; phospholipid metabolism.</text>
</comment>
<name>A0A6V7R428_9STAP</name>
<evidence type="ECO:0000256" key="1">
    <source>
        <dbReference type="ARBA" id="ARBA00001232"/>
    </source>
</evidence>